<feature type="region of interest" description="Disordered" evidence="1">
    <location>
        <begin position="1"/>
        <end position="37"/>
    </location>
</feature>
<sequence length="138" mass="15603">SGVNMGTRISSSGKKEAQTNQTIARSEETQPLQSGVANPNCDIAKDFVREKRRKKSAVTIAEMDQILLMNRGPSCSKRPQWPSPTDRQILKAKKQILKAPIVENDLELYAPAFRNLSTFKRSYDLMEKVLKVYVYKEG</sequence>
<dbReference type="GO" id="GO:0016740">
    <property type="term" value="F:transferase activity"/>
    <property type="evidence" value="ECO:0007669"/>
    <property type="project" value="UniProtKB-KW"/>
</dbReference>
<organism evidence="2">
    <name type="scientific">Anthurium amnicola</name>
    <dbReference type="NCBI Taxonomy" id="1678845"/>
    <lineage>
        <taxon>Eukaryota</taxon>
        <taxon>Viridiplantae</taxon>
        <taxon>Streptophyta</taxon>
        <taxon>Embryophyta</taxon>
        <taxon>Tracheophyta</taxon>
        <taxon>Spermatophyta</taxon>
        <taxon>Magnoliopsida</taxon>
        <taxon>Liliopsida</taxon>
        <taxon>Araceae</taxon>
        <taxon>Pothoideae</taxon>
        <taxon>Potheae</taxon>
        <taxon>Anthurium</taxon>
    </lineage>
</organism>
<dbReference type="AlphaFoldDB" id="A0A1D1XG18"/>
<feature type="non-terminal residue" evidence="2">
    <location>
        <position position="1"/>
    </location>
</feature>
<evidence type="ECO:0000313" key="2">
    <source>
        <dbReference type="EMBL" id="JAT41344.1"/>
    </source>
</evidence>
<keyword evidence="2" id="KW-0808">Transferase</keyword>
<reference evidence="2" key="1">
    <citation type="submission" date="2015-07" db="EMBL/GenBank/DDBJ databases">
        <title>Transcriptome Assembly of Anthurium amnicola.</title>
        <authorList>
            <person name="Suzuki J."/>
        </authorList>
    </citation>
    <scope>NUCLEOTIDE SEQUENCE</scope>
</reference>
<feature type="non-terminal residue" evidence="2">
    <location>
        <position position="138"/>
    </location>
</feature>
<protein>
    <submittedName>
        <fullName evidence="2">Putative glycosyltransferase At3g07620</fullName>
    </submittedName>
</protein>
<name>A0A1D1XG18_9ARAE</name>
<accession>A0A1D1XG18</accession>
<gene>
    <name evidence="2" type="primary">At3g07620_1</name>
    <name evidence="2" type="ORF">g.127931</name>
</gene>
<dbReference type="EMBL" id="GDJX01026592">
    <property type="protein sequence ID" value="JAT41344.1"/>
    <property type="molecule type" value="Transcribed_RNA"/>
</dbReference>
<evidence type="ECO:0000256" key="1">
    <source>
        <dbReference type="SAM" id="MobiDB-lite"/>
    </source>
</evidence>
<proteinExistence type="predicted"/>